<dbReference type="RefSeq" id="WP_190999073.1">
    <property type="nucleotide sequence ID" value="NZ_JACXSI010000036.1"/>
</dbReference>
<organism evidence="3 4">
    <name type="scientific">Peribacillus faecalis</name>
    <dbReference type="NCBI Taxonomy" id="2772559"/>
    <lineage>
        <taxon>Bacteria</taxon>
        <taxon>Bacillati</taxon>
        <taxon>Bacillota</taxon>
        <taxon>Bacilli</taxon>
        <taxon>Bacillales</taxon>
        <taxon>Bacillaceae</taxon>
        <taxon>Peribacillus</taxon>
    </lineage>
</organism>
<dbReference type="Proteomes" id="UP000602076">
    <property type="component" value="Unassembled WGS sequence"/>
</dbReference>
<feature type="signal peptide" evidence="2">
    <location>
        <begin position="1"/>
        <end position="18"/>
    </location>
</feature>
<dbReference type="AlphaFoldDB" id="A0A927HBA5"/>
<feature type="chain" id="PRO_5039466345" description="DUF4878 domain-containing protein" evidence="2">
    <location>
        <begin position="19"/>
        <end position="163"/>
    </location>
</feature>
<dbReference type="EMBL" id="JACXSI010000036">
    <property type="protein sequence ID" value="MBD3109535.1"/>
    <property type="molecule type" value="Genomic_DNA"/>
</dbReference>
<evidence type="ECO:0000313" key="4">
    <source>
        <dbReference type="Proteomes" id="UP000602076"/>
    </source>
</evidence>
<evidence type="ECO:0008006" key="5">
    <source>
        <dbReference type="Google" id="ProtNLM"/>
    </source>
</evidence>
<proteinExistence type="predicted"/>
<sequence>MKKTAFFIVLLISLANLCACSEQTESKSITEAKIIDENLNLKDQIAELQVELALKEQQEIDKKEAENIVLAFFQQIFSGRIDEVENMISNQIQIADSSLTLKDGSEVTFPNDNSYFMSFSDSKWDGANSVCMSLAISKRETQSSLKVYLIKEDGVWKIDNITS</sequence>
<keyword evidence="4" id="KW-1185">Reference proteome</keyword>
<reference evidence="3" key="1">
    <citation type="submission" date="2020-09" db="EMBL/GenBank/DDBJ databases">
        <title>Bacillus faecalis sp. nov., a moderately halophilic bacterium isolated from cow faeces.</title>
        <authorList>
            <person name="Jiang L."/>
            <person name="Lee J."/>
        </authorList>
    </citation>
    <scope>NUCLEOTIDE SEQUENCE</scope>
    <source>
        <strain evidence="3">AGMB 02131</strain>
    </source>
</reference>
<evidence type="ECO:0000313" key="3">
    <source>
        <dbReference type="EMBL" id="MBD3109535.1"/>
    </source>
</evidence>
<keyword evidence="1" id="KW-0175">Coiled coil</keyword>
<accession>A0A927HBA5</accession>
<keyword evidence="2" id="KW-0732">Signal</keyword>
<gene>
    <name evidence="3" type="ORF">IEO70_14395</name>
</gene>
<feature type="coiled-coil region" evidence="1">
    <location>
        <begin position="31"/>
        <end position="58"/>
    </location>
</feature>
<name>A0A927HBA5_9BACI</name>
<evidence type="ECO:0000256" key="1">
    <source>
        <dbReference type="SAM" id="Coils"/>
    </source>
</evidence>
<protein>
    <recommendedName>
        <fullName evidence="5">DUF4878 domain-containing protein</fullName>
    </recommendedName>
</protein>
<evidence type="ECO:0000256" key="2">
    <source>
        <dbReference type="SAM" id="SignalP"/>
    </source>
</evidence>
<comment type="caution">
    <text evidence="3">The sequence shown here is derived from an EMBL/GenBank/DDBJ whole genome shotgun (WGS) entry which is preliminary data.</text>
</comment>